<comment type="caution">
    <text evidence="5">The sequence shown here is derived from an EMBL/GenBank/DDBJ whole genome shotgun (WGS) entry which is preliminary data.</text>
</comment>
<evidence type="ECO:0000256" key="1">
    <source>
        <dbReference type="ARBA" id="ARBA00004496"/>
    </source>
</evidence>
<evidence type="ECO:0000256" key="3">
    <source>
        <dbReference type="SAM" id="MobiDB-lite"/>
    </source>
</evidence>
<dbReference type="CDD" id="cd00160">
    <property type="entry name" value="RhoGEF"/>
    <property type="match status" value="1"/>
</dbReference>
<dbReference type="EMBL" id="JAEPRB010000018">
    <property type="protein sequence ID" value="KAG2226298.1"/>
    <property type="molecule type" value="Genomic_DNA"/>
</dbReference>
<accession>A0A8H7VRP0</accession>
<feature type="region of interest" description="Disordered" evidence="3">
    <location>
        <begin position="509"/>
        <end position="547"/>
    </location>
</feature>
<dbReference type="SUPFAM" id="SSF48065">
    <property type="entry name" value="DBL homology domain (DH-domain)"/>
    <property type="match status" value="1"/>
</dbReference>
<evidence type="ECO:0000313" key="6">
    <source>
        <dbReference type="Proteomes" id="UP000646827"/>
    </source>
</evidence>
<feature type="compositionally biased region" description="Polar residues" evidence="3">
    <location>
        <begin position="447"/>
        <end position="460"/>
    </location>
</feature>
<keyword evidence="6" id="KW-1185">Reference proteome</keyword>
<organism evidence="5 6">
    <name type="scientific">Circinella minor</name>
    <dbReference type="NCBI Taxonomy" id="1195481"/>
    <lineage>
        <taxon>Eukaryota</taxon>
        <taxon>Fungi</taxon>
        <taxon>Fungi incertae sedis</taxon>
        <taxon>Mucoromycota</taxon>
        <taxon>Mucoromycotina</taxon>
        <taxon>Mucoromycetes</taxon>
        <taxon>Mucorales</taxon>
        <taxon>Lichtheimiaceae</taxon>
        <taxon>Circinella</taxon>
    </lineage>
</organism>
<dbReference type="InterPro" id="IPR000219">
    <property type="entry name" value="DH_dom"/>
</dbReference>
<feature type="region of interest" description="Disordered" evidence="3">
    <location>
        <begin position="93"/>
        <end position="113"/>
    </location>
</feature>
<dbReference type="PANTHER" id="PTHR46006">
    <property type="entry name" value="RHO GUANINE NUCLEOTIDE EXCHANGE FACTOR AT 64C, ISOFORM A"/>
    <property type="match status" value="1"/>
</dbReference>
<feature type="compositionally biased region" description="Low complexity" evidence="3">
    <location>
        <begin position="104"/>
        <end position="113"/>
    </location>
</feature>
<evidence type="ECO:0000259" key="4">
    <source>
        <dbReference type="PROSITE" id="PS50010"/>
    </source>
</evidence>
<protein>
    <recommendedName>
        <fullName evidence="4">DH domain-containing protein</fullName>
    </recommendedName>
</protein>
<feature type="region of interest" description="Disordered" evidence="3">
    <location>
        <begin position="431"/>
        <end position="460"/>
    </location>
</feature>
<feature type="domain" description="DH" evidence="4">
    <location>
        <begin position="138"/>
        <end position="349"/>
    </location>
</feature>
<comment type="subcellular location">
    <subcellularLocation>
        <location evidence="1">Cytoplasm</location>
    </subcellularLocation>
</comment>
<gene>
    <name evidence="5" type="ORF">INT45_005970</name>
</gene>
<dbReference type="GO" id="GO:0035025">
    <property type="term" value="P:positive regulation of Rho protein signal transduction"/>
    <property type="evidence" value="ECO:0007669"/>
    <property type="project" value="TreeGrafter"/>
</dbReference>
<evidence type="ECO:0000313" key="5">
    <source>
        <dbReference type="EMBL" id="KAG2226298.1"/>
    </source>
</evidence>
<evidence type="ECO:0000256" key="2">
    <source>
        <dbReference type="ARBA" id="ARBA00022490"/>
    </source>
</evidence>
<dbReference type="InterPro" id="IPR035899">
    <property type="entry name" value="DBL_dom_sf"/>
</dbReference>
<dbReference type="GO" id="GO:0005085">
    <property type="term" value="F:guanyl-nucleotide exchange factor activity"/>
    <property type="evidence" value="ECO:0007669"/>
    <property type="project" value="InterPro"/>
</dbReference>
<feature type="compositionally biased region" description="Polar residues" evidence="3">
    <location>
        <begin position="528"/>
        <end position="547"/>
    </location>
</feature>
<dbReference type="PROSITE" id="PS50010">
    <property type="entry name" value="DH_2"/>
    <property type="match status" value="1"/>
</dbReference>
<dbReference type="PANTHER" id="PTHR46006:SF6">
    <property type="entry name" value="INTERSECTIN-2 ISOFORM X1"/>
    <property type="match status" value="1"/>
</dbReference>
<dbReference type="Pfam" id="PF00621">
    <property type="entry name" value="RhoGEF"/>
    <property type="match status" value="1"/>
</dbReference>
<name>A0A8H7VRP0_9FUNG</name>
<dbReference type="AlphaFoldDB" id="A0A8H7VRP0"/>
<dbReference type="InterPro" id="IPR051480">
    <property type="entry name" value="Endocytic_GEF_Adapter"/>
</dbReference>
<proteinExistence type="predicted"/>
<dbReference type="OrthoDB" id="1716625at2759"/>
<reference evidence="5 6" key="1">
    <citation type="submission" date="2020-12" db="EMBL/GenBank/DDBJ databases">
        <title>Metabolic potential, ecology and presence of endohyphal bacteria is reflected in genomic diversity of Mucoromycotina.</title>
        <authorList>
            <person name="Muszewska A."/>
            <person name="Okrasinska A."/>
            <person name="Steczkiewicz K."/>
            <person name="Drgas O."/>
            <person name="Orlowska M."/>
            <person name="Perlinska-Lenart U."/>
            <person name="Aleksandrzak-Piekarczyk T."/>
            <person name="Szatraj K."/>
            <person name="Zielenkiewicz U."/>
            <person name="Pilsyk S."/>
            <person name="Malc E."/>
            <person name="Mieczkowski P."/>
            <person name="Kruszewska J.S."/>
            <person name="Biernat P."/>
            <person name="Pawlowska J."/>
        </authorList>
    </citation>
    <scope>NUCLEOTIDE SEQUENCE [LARGE SCALE GENOMIC DNA]</scope>
    <source>
        <strain evidence="5 6">CBS 142.35</strain>
    </source>
</reference>
<dbReference type="GO" id="GO:0005737">
    <property type="term" value="C:cytoplasm"/>
    <property type="evidence" value="ECO:0007669"/>
    <property type="project" value="UniProtKB-SubCell"/>
</dbReference>
<dbReference type="Gene3D" id="1.20.900.10">
    <property type="entry name" value="Dbl homology (DH) domain"/>
    <property type="match status" value="1"/>
</dbReference>
<sequence length="623" mass="70276">MNNALQLTAYDYDTEQQETTIQTESERKEPNATIGDHVQSIGMDRCYHHHASSHGQHEYLQRKLANMTLKHVKDSNSPADDLPPIIVHFNHSSISTRPSRDSDSIMSSSSAATTSTWRATLGPEDNELVSSLSAKQIKYQELLHEFIMTEELYLTDLQLVQQVFITDLESTWENLPEPVQRTFDSLRSIIEFHVAVLADLRDCQNAQPPLIVGDVVERFRNYIPHIFNVYKEYFAHFGPANDLIAKSLSDPQTAALKALGSYVQERCLYPECRSLTLQSFLLKPVQRLMKYPLFLKSQIECFEENDEAIKQHIQCMSEMDTTIRSIEEYKNQTEQASKLNDLSERIRNLQIRTKRISQAENELRANSSGGQNLYGPAPDILFKLVAPPGQITHLERVVLQRGPPPLINNNTSTATTAPINRSAWFGSFCRSGSSSTKGDKSKGVGSMLSSRSYHQRQQNSEELDVNPFQFMCSIASKNISNMLLEAKTAEEKQIWCDCIESVRGEHCQRGNVGENSSSSSSSSKQEQHQSLATEETTLSDNSNGITDPSLSSFNTSWFSENSLRNIMAKRLDENDDNDDDDSSDEIASIYSSIWDEGVTKSFQSSIFSTEPFNIENQQSKLNC</sequence>
<dbReference type="SMART" id="SM00325">
    <property type="entry name" value="RhoGEF"/>
    <property type="match status" value="1"/>
</dbReference>
<dbReference type="Proteomes" id="UP000646827">
    <property type="component" value="Unassembled WGS sequence"/>
</dbReference>
<keyword evidence="2" id="KW-0963">Cytoplasm</keyword>